<dbReference type="GO" id="GO:0005576">
    <property type="term" value="C:extracellular region"/>
    <property type="evidence" value="ECO:0007669"/>
    <property type="project" value="UniProtKB-SubCell"/>
</dbReference>
<dbReference type="InterPro" id="IPR042235">
    <property type="entry name" value="ZP-C_dom"/>
</dbReference>
<protein>
    <submittedName>
        <fullName evidence="10">Zona pellucida protein AX 1</fullName>
    </submittedName>
</protein>
<dbReference type="GO" id="GO:0005886">
    <property type="term" value="C:plasma membrane"/>
    <property type="evidence" value="ECO:0007669"/>
    <property type="project" value="UniProtKB-SubCell"/>
</dbReference>
<dbReference type="PANTHER" id="PTHR47130">
    <property type="entry name" value="SI:DKEY-19B23.11-RELATED"/>
    <property type="match status" value="1"/>
</dbReference>
<keyword evidence="7" id="KW-0325">Glycoprotein</keyword>
<evidence type="ECO:0000256" key="7">
    <source>
        <dbReference type="ARBA" id="ARBA00023180"/>
    </source>
</evidence>
<dbReference type="PANTHER" id="PTHR47130:SF3">
    <property type="entry name" value="ZONA PELLUCIDA PROTEIN"/>
    <property type="match status" value="1"/>
</dbReference>
<dbReference type="Pfam" id="PF26562">
    <property type="entry name" value="Ig-like"/>
    <property type="match status" value="1"/>
</dbReference>
<dbReference type="InterPro" id="IPR058876">
    <property type="entry name" value="Ig-like_ZP"/>
</dbReference>
<dbReference type="PROSITE" id="PS51034">
    <property type="entry name" value="ZP_2"/>
    <property type="match status" value="1"/>
</dbReference>
<evidence type="ECO:0000256" key="2">
    <source>
        <dbReference type="ARBA" id="ARBA00004613"/>
    </source>
</evidence>
<dbReference type="InterPro" id="IPR055355">
    <property type="entry name" value="ZP-C"/>
</dbReference>
<dbReference type="InParanoid" id="H3CDD6"/>
<dbReference type="InterPro" id="IPR048290">
    <property type="entry name" value="ZP_chr"/>
</dbReference>
<dbReference type="Pfam" id="PF23344">
    <property type="entry name" value="ZP-N"/>
    <property type="match status" value="1"/>
</dbReference>
<dbReference type="InterPro" id="IPR055356">
    <property type="entry name" value="ZP-N"/>
</dbReference>
<reference evidence="10" key="3">
    <citation type="submission" date="2025-09" db="UniProtKB">
        <authorList>
            <consortium name="Ensembl"/>
        </authorList>
    </citation>
    <scope>IDENTIFICATION</scope>
</reference>
<dbReference type="PROSITE" id="PS00682">
    <property type="entry name" value="ZP_1"/>
    <property type="match status" value="1"/>
</dbReference>
<evidence type="ECO:0000256" key="3">
    <source>
        <dbReference type="ARBA" id="ARBA00022475"/>
    </source>
</evidence>
<reference evidence="11" key="1">
    <citation type="journal article" date="2004" name="Nature">
        <title>Genome duplication in the teleost fish Tetraodon nigroviridis reveals the early vertebrate proto-karyotype.</title>
        <authorList>
            <person name="Jaillon O."/>
            <person name="Aury J.-M."/>
            <person name="Brunet F."/>
            <person name="Petit J.-L."/>
            <person name="Stange-Thomann N."/>
            <person name="Mauceli E."/>
            <person name="Bouneau L."/>
            <person name="Fischer C."/>
            <person name="Ozouf-Costaz C."/>
            <person name="Bernot A."/>
            <person name="Nicaud S."/>
            <person name="Jaffe D."/>
            <person name="Fisher S."/>
            <person name="Lutfalla G."/>
            <person name="Dossat C."/>
            <person name="Segurens B."/>
            <person name="Dasilva C."/>
            <person name="Salanoubat M."/>
            <person name="Levy M."/>
            <person name="Boudet N."/>
            <person name="Castellano S."/>
            <person name="Anthouard V."/>
            <person name="Jubin C."/>
            <person name="Castelli V."/>
            <person name="Katinka M."/>
            <person name="Vacherie B."/>
            <person name="Biemont C."/>
            <person name="Skalli Z."/>
            <person name="Cattolico L."/>
            <person name="Poulain J."/>
            <person name="De Berardinis V."/>
            <person name="Cruaud C."/>
            <person name="Duprat S."/>
            <person name="Brottier P."/>
            <person name="Coutanceau J.-P."/>
            <person name="Gouzy J."/>
            <person name="Parra G."/>
            <person name="Lardier G."/>
            <person name="Chapple C."/>
            <person name="McKernan K.J."/>
            <person name="McEwan P."/>
            <person name="Bosak S."/>
            <person name="Kellis M."/>
            <person name="Volff J.-N."/>
            <person name="Guigo R."/>
            <person name="Zody M.C."/>
            <person name="Mesirov J."/>
            <person name="Lindblad-Toh K."/>
            <person name="Birren B."/>
            <person name="Nusbaum C."/>
            <person name="Kahn D."/>
            <person name="Robinson-Rechavi M."/>
            <person name="Laudet V."/>
            <person name="Schachter V."/>
            <person name="Quetier F."/>
            <person name="Saurin W."/>
            <person name="Scarpelli C."/>
            <person name="Wincker P."/>
            <person name="Lander E.S."/>
            <person name="Weissenbach J."/>
            <person name="Roest Crollius H."/>
        </authorList>
    </citation>
    <scope>NUCLEOTIDE SEQUENCE [LARGE SCALE GENOMIC DNA]</scope>
</reference>
<comment type="subcellular location">
    <subcellularLocation>
        <location evidence="1">Cell membrane</location>
    </subcellularLocation>
    <subcellularLocation>
        <location evidence="2">Secreted</location>
    </subcellularLocation>
</comment>
<evidence type="ECO:0000256" key="8">
    <source>
        <dbReference type="SAM" id="MobiDB-lite"/>
    </source>
</evidence>
<feature type="domain" description="ZP" evidence="9">
    <location>
        <begin position="571"/>
        <end position="842"/>
    </location>
</feature>
<dbReference type="STRING" id="99883.ENSTNIP00000006259"/>
<dbReference type="Ensembl" id="ENSTNIT00000006408.1">
    <property type="protein sequence ID" value="ENSTNIP00000006259.1"/>
    <property type="gene ID" value="ENSTNIG00000003663.1"/>
</dbReference>
<sequence>LKPTCVGNLMRLSLDQALAVGNQLEVEAINGTKSVVLTPSLAAQCGYSMESDPWGNTRIYTSLLACYVDNKNDEVFNIGLKLKMYSRGQSDVVTHDVAQTCSYSQWASREILCDRNYMEVSHRMSKTDPPVKGPSQEEESNTVPEASVAPDIWKMTFYTPEPVSLLQREAEQAGYGSLVSSKRLVVRSPYNTPETYSEEVAGVPMEVLRVSAYYKAPHGLRVVNMVAACPTGGVLFTDDVISWHVPYRVTPLLDSSFKVLEMHMGINGQRLDAAQMSTRGYRLATTEFHIIIEIPIGAPDGYYKSHAPDYQYHITYAVEPMLEVVWKADNSPEDTRYKVLFPITTPLMARPPHHQDTTSIEDRVFSLVLGNFLNDVELKNITFSTGLLTVHECNARGYTIQEHSFPNGTKSFSLHVPFDADVVLKTNPDMLLTEYVLPLSFGLVIMPEEMPFGYTAQLQASLQDVVLPSISGICDESNFYLGVKYGSQGSNFQTWIGAQHLTPEVAGDYNLQENGTHFSLIVPYNTKGTAFEVITSNSVRARVDLLLYDPVNNWALADLYLACSFPLITTKCYSNGTMTALAVKVESLRNLAPSSLTLKDTSCKPNFSDDRFAYFSFGVNSCGTTRTFFKHYMVYENEIGLYYNDRNSYKRMIRTSPVDPDYRQTISCYYVVNETKRISFDYKPRGGELATQVGQGHLIVQMRLAYDSSYEYFYQDFPVVKYLREPLYFEVALDSSDPNLELVLDNCWATSHEDRASTPSWDIIVNGCENKDDSYSTTFLPVVSNARVAIPSHYKHFSVQMFTFRLLHVCIESSVQIYVHCDAVVCDTNKMEGSCRRRCDYPRDATSYTPGFKGRKAQRSTDSFPQRLTSSGLIHLTV</sequence>
<evidence type="ECO:0000313" key="11">
    <source>
        <dbReference type="Proteomes" id="UP000007303"/>
    </source>
</evidence>
<dbReference type="Proteomes" id="UP000007303">
    <property type="component" value="Unassembled WGS sequence"/>
</dbReference>
<dbReference type="AlphaFoldDB" id="H3CDD6"/>
<keyword evidence="6" id="KW-1015">Disulfide bond</keyword>
<dbReference type="SMART" id="SM00241">
    <property type="entry name" value="ZP"/>
    <property type="match status" value="1"/>
</dbReference>
<dbReference type="InterPro" id="IPR017977">
    <property type="entry name" value="ZP_dom_CS"/>
</dbReference>
<feature type="region of interest" description="Disordered" evidence="8">
    <location>
        <begin position="124"/>
        <end position="145"/>
    </location>
</feature>
<dbReference type="GeneTree" id="ENSGT00940000163503"/>
<accession>H3CDD6</accession>
<proteinExistence type="predicted"/>
<reference evidence="10" key="2">
    <citation type="submission" date="2025-08" db="UniProtKB">
        <authorList>
            <consortium name="Ensembl"/>
        </authorList>
    </citation>
    <scope>IDENTIFICATION</scope>
</reference>
<keyword evidence="5" id="KW-0472">Membrane</keyword>
<keyword evidence="4" id="KW-0964">Secreted</keyword>
<dbReference type="HOGENOM" id="CLU_013112_1_0_1"/>
<dbReference type="Gene3D" id="2.60.40.4100">
    <property type="entry name" value="Zona pellucida, ZP-C domain"/>
    <property type="match status" value="1"/>
</dbReference>
<evidence type="ECO:0000313" key="10">
    <source>
        <dbReference type="Ensembl" id="ENSTNIP00000006259.1"/>
    </source>
</evidence>
<dbReference type="Gene3D" id="2.60.40.3210">
    <property type="entry name" value="Zona pellucida, ZP-N domain"/>
    <property type="match status" value="1"/>
</dbReference>
<dbReference type="OMA" id="HDVSQTC"/>
<dbReference type="InterPro" id="IPR001507">
    <property type="entry name" value="ZP_dom"/>
</dbReference>
<dbReference type="Pfam" id="PF00100">
    <property type="entry name" value="Zona_pellucida"/>
    <property type="match status" value="1"/>
</dbReference>
<name>H3CDD6_TETNG</name>
<evidence type="ECO:0000256" key="4">
    <source>
        <dbReference type="ARBA" id="ARBA00022525"/>
    </source>
</evidence>
<organism evidence="10 11">
    <name type="scientific">Tetraodon nigroviridis</name>
    <name type="common">Spotted green pufferfish</name>
    <name type="synonym">Chelonodon nigroviridis</name>
    <dbReference type="NCBI Taxonomy" id="99883"/>
    <lineage>
        <taxon>Eukaryota</taxon>
        <taxon>Metazoa</taxon>
        <taxon>Chordata</taxon>
        <taxon>Craniata</taxon>
        <taxon>Vertebrata</taxon>
        <taxon>Euteleostomi</taxon>
        <taxon>Actinopterygii</taxon>
        <taxon>Neopterygii</taxon>
        <taxon>Teleostei</taxon>
        <taxon>Neoteleostei</taxon>
        <taxon>Acanthomorphata</taxon>
        <taxon>Eupercaria</taxon>
        <taxon>Tetraodontiformes</taxon>
        <taxon>Tetradontoidea</taxon>
        <taxon>Tetraodontidae</taxon>
        <taxon>Tetraodon</taxon>
    </lineage>
</organism>
<evidence type="ECO:0000256" key="6">
    <source>
        <dbReference type="ARBA" id="ARBA00023157"/>
    </source>
</evidence>
<evidence type="ECO:0000256" key="5">
    <source>
        <dbReference type="ARBA" id="ARBA00023136"/>
    </source>
</evidence>
<dbReference type="PRINTS" id="PR00023">
    <property type="entry name" value="ZPELLUCIDA"/>
</dbReference>
<keyword evidence="11" id="KW-1185">Reference proteome</keyword>
<keyword evidence="3" id="KW-1003">Cell membrane</keyword>
<evidence type="ECO:0000256" key="1">
    <source>
        <dbReference type="ARBA" id="ARBA00004236"/>
    </source>
</evidence>
<evidence type="ECO:0000259" key="9">
    <source>
        <dbReference type="PROSITE" id="PS51034"/>
    </source>
</evidence>